<dbReference type="Pfam" id="PF02661">
    <property type="entry name" value="Fic"/>
    <property type="match status" value="1"/>
</dbReference>
<dbReference type="PANTHER" id="PTHR13504">
    <property type="entry name" value="FIDO DOMAIN-CONTAINING PROTEIN DDB_G0283145"/>
    <property type="match status" value="1"/>
</dbReference>
<dbReference type="Proteomes" id="UP000321337">
    <property type="component" value="Unassembled WGS sequence"/>
</dbReference>
<evidence type="ECO:0000313" key="4">
    <source>
        <dbReference type="EMBL" id="GEP32179.1"/>
    </source>
</evidence>
<feature type="active site" evidence="1">
    <location>
        <position position="393"/>
    </location>
</feature>
<dbReference type="AlphaFoldDB" id="A0A512LCH2"/>
<feature type="domain" description="Fido" evidence="3">
    <location>
        <begin position="319"/>
        <end position="451"/>
    </location>
</feature>
<dbReference type="PANTHER" id="PTHR13504:SF38">
    <property type="entry name" value="FIDO DOMAIN-CONTAINING PROTEIN"/>
    <property type="match status" value="1"/>
</dbReference>
<comment type="caution">
    <text evidence="4">The sequence shown here is derived from an EMBL/GenBank/DDBJ whole genome shotgun (WGS) entry which is preliminary data.</text>
</comment>
<evidence type="ECO:0000259" key="3">
    <source>
        <dbReference type="PROSITE" id="PS51459"/>
    </source>
</evidence>
<proteinExistence type="predicted"/>
<evidence type="ECO:0000313" key="5">
    <source>
        <dbReference type="Proteomes" id="UP000321337"/>
    </source>
</evidence>
<feature type="binding site" evidence="2">
    <location>
        <begin position="397"/>
        <end position="404"/>
    </location>
    <ligand>
        <name>ATP</name>
        <dbReference type="ChEBI" id="CHEBI:30616"/>
    </ligand>
</feature>
<dbReference type="GO" id="GO:0005524">
    <property type="term" value="F:ATP binding"/>
    <property type="evidence" value="ECO:0007669"/>
    <property type="project" value="UniProtKB-KW"/>
</dbReference>
<accession>A0A512LCH2</accession>
<keyword evidence="2" id="KW-0547">Nucleotide-binding</keyword>
<dbReference type="RefSeq" id="WP_147075110.1">
    <property type="nucleotide sequence ID" value="NZ_AP021884.1"/>
</dbReference>
<organism evidence="4 5">
    <name type="scientific">Sulfuriferula plumbiphila</name>
    <dbReference type="NCBI Taxonomy" id="171865"/>
    <lineage>
        <taxon>Bacteria</taxon>
        <taxon>Pseudomonadati</taxon>
        <taxon>Pseudomonadota</taxon>
        <taxon>Betaproteobacteria</taxon>
        <taxon>Nitrosomonadales</taxon>
        <taxon>Sulfuricellaceae</taxon>
        <taxon>Sulfuriferula</taxon>
    </lineage>
</organism>
<evidence type="ECO:0000256" key="1">
    <source>
        <dbReference type="PIRSR" id="PIRSR640198-1"/>
    </source>
</evidence>
<keyword evidence="5" id="KW-1185">Reference proteome</keyword>
<keyword evidence="2" id="KW-0067">ATP-binding</keyword>
<gene>
    <name evidence="4" type="ORF">TPL01_33170</name>
</gene>
<dbReference type="InterPro" id="IPR036597">
    <property type="entry name" value="Fido-like_dom_sf"/>
</dbReference>
<evidence type="ECO:0000256" key="2">
    <source>
        <dbReference type="PIRSR" id="PIRSR640198-2"/>
    </source>
</evidence>
<dbReference type="EMBL" id="BKAD01000054">
    <property type="protein sequence ID" value="GEP32179.1"/>
    <property type="molecule type" value="Genomic_DNA"/>
</dbReference>
<protein>
    <submittedName>
        <fullName evidence="4">Fic family protein</fullName>
    </submittedName>
</protein>
<dbReference type="OrthoDB" id="9813719at2"/>
<dbReference type="SUPFAM" id="SSF140931">
    <property type="entry name" value="Fic-like"/>
    <property type="match status" value="1"/>
</dbReference>
<reference evidence="4 5" key="1">
    <citation type="submission" date="2019-07" db="EMBL/GenBank/DDBJ databases">
        <title>Whole genome shotgun sequence of Thiobacillus plumbophilus NBRC 107929.</title>
        <authorList>
            <person name="Hosoyama A."/>
            <person name="Uohara A."/>
            <person name="Ohji S."/>
            <person name="Ichikawa N."/>
        </authorList>
    </citation>
    <scope>NUCLEOTIDE SEQUENCE [LARGE SCALE GENOMIC DNA]</scope>
    <source>
        <strain evidence="4 5">NBRC 107929</strain>
    </source>
</reference>
<dbReference type="InterPro" id="IPR003812">
    <property type="entry name" value="Fido"/>
</dbReference>
<dbReference type="InterPro" id="IPR040198">
    <property type="entry name" value="Fido_containing"/>
</dbReference>
<name>A0A512LCH2_9PROT</name>
<dbReference type="Gene3D" id="1.10.3290.10">
    <property type="entry name" value="Fido-like domain"/>
    <property type="match status" value="1"/>
</dbReference>
<sequence>MNLRNPPESELIFAPAAQRALSSLMQRKVAAGTAARISPGVFTTQLTIPLESVVRRNWKTLLEHELPGAVLSYRSAIHGGPDKDNVVVVSYGKRAPSRSYPGLTVEVRPGGPLPGDAPYGKLFVASETRWLLECLEAVKGSASRTVPAEQIELYLDKALQLRGESNLNALRDKAREFAQAHGREREFKRLDRIVGALLATRNARSLTSRQALARAAGKPYDGECLKLFDTLFAALQQAALPDIKEVANSPAAKDNQAFFEAYFSNYIEGTAFTVEEAEDIVYRGAVLVNRLEDTHDILGTYQAATSSPWRDAFPKSGEDFLAWLKSVNGLVMSRRLDKKPGEWKDKTNQAGSTVFVHPDLVRGTLLEGFDRITGLSSPAARAFMAMFIVAEVHPFMDGNGRTARLALNCALTEAGLSRILVPTIFREDYLLPLKALSHQGTPDAYISMLVRLQTWASSLNYAQTREDLRAQLTRCNTFQENRNLYRLINPY</sequence>
<dbReference type="PROSITE" id="PS51459">
    <property type="entry name" value="FIDO"/>
    <property type="match status" value="1"/>
</dbReference>